<gene>
    <name evidence="6" type="ORF">QYE76_070358</name>
</gene>
<protein>
    <submittedName>
        <fullName evidence="6">Uncharacterized protein</fullName>
    </submittedName>
</protein>
<keyword evidence="7" id="KW-1185">Reference proteome</keyword>
<dbReference type="InterPro" id="IPR044814">
    <property type="entry name" value="Terpene_cyclase_plant_C1"/>
</dbReference>
<dbReference type="SUPFAM" id="SSF48576">
    <property type="entry name" value="Terpenoid synthases"/>
    <property type="match status" value="1"/>
</dbReference>
<dbReference type="Pfam" id="PF03936">
    <property type="entry name" value="Terpene_synth_C"/>
    <property type="match status" value="1"/>
</dbReference>
<evidence type="ECO:0000259" key="4">
    <source>
        <dbReference type="Pfam" id="PF01397"/>
    </source>
</evidence>
<dbReference type="GO" id="GO:0010333">
    <property type="term" value="F:terpene synthase activity"/>
    <property type="evidence" value="ECO:0007669"/>
    <property type="project" value="InterPro"/>
</dbReference>
<dbReference type="GO" id="GO:0000287">
    <property type="term" value="F:magnesium ion binding"/>
    <property type="evidence" value="ECO:0007669"/>
    <property type="project" value="InterPro"/>
</dbReference>
<dbReference type="GO" id="GO:0016102">
    <property type="term" value="P:diterpenoid biosynthetic process"/>
    <property type="evidence" value="ECO:0007669"/>
    <property type="project" value="InterPro"/>
</dbReference>
<dbReference type="Gene3D" id="1.10.600.10">
    <property type="entry name" value="Farnesyl Diphosphate Synthase"/>
    <property type="match status" value="1"/>
</dbReference>
<dbReference type="AlphaFoldDB" id="A0AAD8SJ78"/>
<evidence type="ECO:0000256" key="3">
    <source>
        <dbReference type="ARBA" id="ARBA00022723"/>
    </source>
</evidence>
<comment type="caution">
    <text evidence="6">The sequence shown here is derived from an EMBL/GenBank/DDBJ whole genome shotgun (WGS) entry which is preliminary data.</text>
</comment>
<name>A0AAD8SJ78_LOLMU</name>
<dbReference type="EMBL" id="JAUUTY010000004">
    <property type="protein sequence ID" value="KAK1652553.1"/>
    <property type="molecule type" value="Genomic_DNA"/>
</dbReference>
<keyword evidence="3" id="KW-0479">Metal-binding</keyword>
<dbReference type="InterPro" id="IPR005630">
    <property type="entry name" value="Terpene_synthase_metal-bd"/>
</dbReference>
<feature type="domain" description="Terpene synthase metal-binding" evidence="5">
    <location>
        <begin position="249"/>
        <end position="486"/>
    </location>
</feature>
<reference evidence="6" key="1">
    <citation type="submission" date="2023-07" db="EMBL/GenBank/DDBJ databases">
        <title>A chromosome-level genome assembly of Lolium multiflorum.</title>
        <authorList>
            <person name="Chen Y."/>
            <person name="Copetti D."/>
            <person name="Kolliker R."/>
            <person name="Studer B."/>
        </authorList>
    </citation>
    <scope>NUCLEOTIDE SEQUENCE</scope>
    <source>
        <strain evidence="6">02402/16</strain>
        <tissue evidence="6">Leaf</tissue>
    </source>
</reference>
<dbReference type="Pfam" id="PF01397">
    <property type="entry name" value="Terpene_synth"/>
    <property type="match status" value="1"/>
</dbReference>
<comment type="cofactor">
    <cofactor evidence="1">
        <name>Mn(2+)</name>
        <dbReference type="ChEBI" id="CHEBI:29035"/>
    </cofactor>
</comment>
<sequence length="542" mass="63053">MAFSHGSTVPETAPAFHPTIWGDFFIHHSPETLQISEECMKDRCNQLKDKVLGVLEACSTIVEKLNLVDTLQHLSIDHNFEEEIFSILRTTHASEFNSSSLHDVALRFRLLRQQGFWVSPDVFKMFKNEDGTFKVDITNAPRELLSLYNAAYLLTHGETELEESILFARQRLESMKGDLESPLAEQVKRALHLPLTRTLKRVEVLHYISEYKDEPMHNSSILELAKLDFNNLQCLHLKELKDLSRWWEDMYREVGITYSRDRVVECYLWSHMAYYEQEYTRARMIFAKIIAIMAMIDDTYDVHATLMECKQLNEAIQRWEESAVSLLPEYLQKFYLKMICTFKEFEDELKPDEKYRVSYSTKAFQILSSNHLQEAEWFHKNHKPRFNDQVKVSSICSGAPWACVGLLIGMGDTVTKEELEWALGCTDVVRACAVVTRFMNDLAAFKQGKNKYDVHSSVESYISEYGVESDVAFAKIGSMIEDAWKTTNQTRFERPELLPAIQRVVNITISMMFWYDDHKDAFTYSNCLEGTIRRLFVDPIPF</sequence>
<dbReference type="Proteomes" id="UP001231189">
    <property type="component" value="Unassembled WGS sequence"/>
</dbReference>
<dbReference type="Gene3D" id="1.50.10.130">
    <property type="entry name" value="Terpene synthase, N-terminal domain"/>
    <property type="match status" value="1"/>
</dbReference>
<dbReference type="SFLD" id="SFLDS00005">
    <property type="entry name" value="Isoprenoid_Synthase_Type_I"/>
    <property type="match status" value="1"/>
</dbReference>
<dbReference type="InterPro" id="IPR036965">
    <property type="entry name" value="Terpene_synth_N_sf"/>
</dbReference>
<dbReference type="CDD" id="cd00684">
    <property type="entry name" value="Terpene_cyclase_plant_C1"/>
    <property type="match status" value="1"/>
</dbReference>
<accession>A0AAD8SJ78</accession>
<dbReference type="InterPro" id="IPR001906">
    <property type="entry name" value="Terpene_synth_N"/>
</dbReference>
<evidence type="ECO:0000256" key="2">
    <source>
        <dbReference type="ARBA" id="ARBA00001946"/>
    </source>
</evidence>
<dbReference type="InterPro" id="IPR008949">
    <property type="entry name" value="Isoprenoid_synthase_dom_sf"/>
</dbReference>
<evidence type="ECO:0000259" key="5">
    <source>
        <dbReference type="Pfam" id="PF03936"/>
    </source>
</evidence>
<dbReference type="InterPro" id="IPR034741">
    <property type="entry name" value="Terpene_cyclase-like_1_C"/>
</dbReference>
<evidence type="ECO:0000313" key="6">
    <source>
        <dbReference type="EMBL" id="KAK1652553.1"/>
    </source>
</evidence>
<proteinExistence type="predicted"/>
<dbReference type="PANTHER" id="PTHR31225">
    <property type="entry name" value="OS04G0344100 PROTEIN-RELATED"/>
    <property type="match status" value="1"/>
</dbReference>
<dbReference type="PANTHER" id="PTHR31225:SF182">
    <property type="entry name" value="TERPENE SYNTHASE"/>
    <property type="match status" value="1"/>
</dbReference>
<dbReference type="SFLD" id="SFLDG01019">
    <property type="entry name" value="Terpene_Cyclase_Like_1_C_Termi"/>
    <property type="match status" value="1"/>
</dbReference>
<feature type="domain" description="Terpene synthase N-terminal" evidence="4">
    <location>
        <begin position="20"/>
        <end position="191"/>
    </location>
</feature>
<evidence type="ECO:0000256" key="1">
    <source>
        <dbReference type="ARBA" id="ARBA00001936"/>
    </source>
</evidence>
<comment type="cofactor">
    <cofactor evidence="2">
        <name>Mg(2+)</name>
        <dbReference type="ChEBI" id="CHEBI:18420"/>
    </cofactor>
</comment>
<organism evidence="6 7">
    <name type="scientific">Lolium multiflorum</name>
    <name type="common">Italian ryegrass</name>
    <name type="synonym">Lolium perenne subsp. multiflorum</name>
    <dbReference type="NCBI Taxonomy" id="4521"/>
    <lineage>
        <taxon>Eukaryota</taxon>
        <taxon>Viridiplantae</taxon>
        <taxon>Streptophyta</taxon>
        <taxon>Embryophyta</taxon>
        <taxon>Tracheophyta</taxon>
        <taxon>Spermatophyta</taxon>
        <taxon>Magnoliopsida</taxon>
        <taxon>Liliopsida</taxon>
        <taxon>Poales</taxon>
        <taxon>Poaceae</taxon>
        <taxon>BOP clade</taxon>
        <taxon>Pooideae</taxon>
        <taxon>Poodae</taxon>
        <taxon>Poeae</taxon>
        <taxon>Poeae Chloroplast Group 2 (Poeae type)</taxon>
        <taxon>Loliodinae</taxon>
        <taxon>Loliinae</taxon>
        <taxon>Lolium</taxon>
    </lineage>
</organism>
<dbReference type="InterPro" id="IPR008930">
    <property type="entry name" value="Terpenoid_cyclase/PrenylTrfase"/>
</dbReference>
<dbReference type="InterPro" id="IPR050148">
    <property type="entry name" value="Terpene_synthase-like"/>
</dbReference>
<evidence type="ECO:0000313" key="7">
    <source>
        <dbReference type="Proteomes" id="UP001231189"/>
    </source>
</evidence>
<dbReference type="SUPFAM" id="SSF48239">
    <property type="entry name" value="Terpenoid cyclases/Protein prenyltransferases"/>
    <property type="match status" value="1"/>
</dbReference>